<name>A0A841CNP8_9PSEU</name>
<evidence type="ECO:0000313" key="3">
    <source>
        <dbReference type="Proteomes" id="UP000547510"/>
    </source>
</evidence>
<dbReference type="AlphaFoldDB" id="A0A841CNP8"/>
<protein>
    <recommendedName>
        <fullName evidence="1">PGM1 C-terminal domain-containing protein</fullName>
    </recommendedName>
</protein>
<proteinExistence type="predicted"/>
<sequence>MSYPAVVSVQSRECSPELLERLSGSTLFPERPVGASIVSVVRRGGGSLLYVTAPAMADADEQVDYFLGLLPEEREERRQALRDRVEVGSLDDDTARWLSTKLLDAGSPAAGALRERIHEFVTRERAAGADVRLDCFEPSVNLEKLAASLGVPTDQADASAIPLGTKAAGRRIFRDAQVPLVAGTDEARSVAGLAEGIADLVDSGHRRIVIKLSSTEFGAGMGNALLDLGEIAVPPGREEAVAAVAAALPAADLVDAKLTWTRYAGMITTSGVLAERWVEGDEVRSPSFQGRITEDGTVTAVSTHDQVLGGAGLTYVGSRFPADAAYRAEVLRLGLSVGARLVENGVRRGDYGVDFLAVREGTEWQILGCELNLRATGTKHGFTMATALLDTMPDAEGELVVDGSPRVYEASDAIADPSLVGLRPSALIDAVRSSPLHYDPVTRTGVVLHMLSALPTYGKFGAIGIGRDREESARLMRELRALALALVER</sequence>
<keyword evidence="3" id="KW-1185">Reference proteome</keyword>
<evidence type="ECO:0000313" key="2">
    <source>
        <dbReference type="EMBL" id="MBB5957156.1"/>
    </source>
</evidence>
<gene>
    <name evidence="2" type="ORF">FHS29_003749</name>
</gene>
<organism evidence="2 3">
    <name type="scientific">Saccharothrix tamanrassetensis</name>
    <dbReference type="NCBI Taxonomy" id="1051531"/>
    <lineage>
        <taxon>Bacteria</taxon>
        <taxon>Bacillati</taxon>
        <taxon>Actinomycetota</taxon>
        <taxon>Actinomycetes</taxon>
        <taxon>Pseudonocardiales</taxon>
        <taxon>Pseudonocardiaceae</taxon>
        <taxon>Saccharothrix</taxon>
    </lineage>
</organism>
<evidence type="ECO:0000259" key="1">
    <source>
        <dbReference type="Pfam" id="PF18105"/>
    </source>
</evidence>
<dbReference type="EMBL" id="JACHJN010000005">
    <property type="protein sequence ID" value="MBB5957156.1"/>
    <property type="molecule type" value="Genomic_DNA"/>
</dbReference>
<reference evidence="2 3" key="1">
    <citation type="submission" date="2020-08" db="EMBL/GenBank/DDBJ databases">
        <title>Genomic Encyclopedia of Type Strains, Phase III (KMG-III): the genomes of soil and plant-associated and newly described type strains.</title>
        <authorList>
            <person name="Whitman W."/>
        </authorList>
    </citation>
    <scope>NUCLEOTIDE SEQUENCE [LARGE SCALE GENOMIC DNA]</scope>
    <source>
        <strain evidence="2 3">CECT 8640</strain>
    </source>
</reference>
<dbReference type="Pfam" id="PF18105">
    <property type="entry name" value="PGM1_C"/>
    <property type="match status" value="1"/>
</dbReference>
<dbReference type="InterPro" id="IPR041356">
    <property type="entry name" value="PGM1_C"/>
</dbReference>
<dbReference type="Proteomes" id="UP000547510">
    <property type="component" value="Unassembled WGS sequence"/>
</dbReference>
<dbReference type="RefSeq" id="WP_184691966.1">
    <property type="nucleotide sequence ID" value="NZ_JACHJN010000005.1"/>
</dbReference>
<accession>A0A841CNP8</accession>
<comment type="caution">
    <text evidence="2">The sequence shown here is derived from an EMBL/GenBank/DDBJ whole genome shotgun (WGS) entry which is preliminary data.</text>
</comment>
<feature type="domain" description="PGM1 C-terminal" evidence="1">
    <location>
        <begin position="426"/>
        <end position="478"/>
    </location>
</feature>